<feature type="binding site" evidence="4">
    <location>
        <position position="458"/>
    </location>
    <ligand>
        <name>substrate</name>
    </ligand>
</feature>
<organism evidence="6 7">
    <name type="scientific">Serinibacter salmoneus</name>
    <dbReference type="NCBI Taxonomy" id="556530"/>
    <lineage>
        <taxon>Bacteria</taxon>
        <taxon>Bacillati</taxon>
        <taxon>Actinomycetota</taxon>
        <taxon>Actinomycetes</taxon>
        <taxon>Micrococcales</taxon>
        <taxon>Beutenbergiaceae</taxon>
        <taxon>Serinibacter</taxon>
    </lineage>
</organism>
<dbReference type="RefSeq" id="WP_143556972.1">
    <property type="nucleotide sequence ID" value="NZ_PDJD01000001.1"/>
</dbReference>
<dbReference type="PANTHER" id="PTHR38784:SF1">
    <property type="entry name" value="SUCROSE PHOSPHORYLASE"/>
    <property type="match status" value="1"/>
</dbReference>
<keyword evidence="7" id="KW-1185">Reference proteome</keyword>
<dbReference type="GO" id="GO:0016798">
    <property type="term" value="F:hydrolase activity, acting on glycosyl bonds"/>
    <property type="evidence" value="ECO:0007669"/>
    <property type="project" value="UniProtKB-KW"/>
</dbReference>
<evidence type="ECO:0000313" key="7">
    <source>
        <dbReference type="Proteomes" id="UP000224915"/>
    </source>
</evidence>
<dbReference type="GO" id="GO:0005975">
    <property type="term" value="P:carbohydrate metabolic process"/>
    <property type="evidence" value="ECO:0007669"/>
    <property type="project" value="InterPro"/>
</dbReference>
<evidence type="ECO:0000256" key="4">
    <source>
        <dbReference type="PIRSR" id="PIRSR003059-2"/>
    </source>
</evidence>
<comment type="caution">
    <text evidence="6">The sequence shown here is derived from an EMBL/GenBank/DDBJ whole genome shotgun (WGS) entry which is preliminary data.</text>
</comment>
<dbReference type="AlphaFoldDB" id="A0A2A9D3G5"/>
<feature type="binding site" evidence="4">
    <location>
        <begin position="350"/>
        <end position="351"/>
    </location>
    <ligand>
        <name>substrate</name>
    </ligand>
</feature>
<dbReference type="EMBL" id="PDJD01000001">
    <property type="protein sequence ID" value="PFG20795.1"/>
    <property type="molecule type" value="Genomic_DNA"/>
</dbReference>
<dbReference type="Pfam" id="PF00128">
    <property type="entry name" value="Alpha-amylase"/>
    <property type="match status" value="1"/>
</dbReference>
<comment type="similarity">
    <text evidence="1">Belongs to the glycosyl hydrolase 13 family. Sucrose phosphorylase subfamily.</text>
</comment>
<evidence type="ECO:0000256" key="3">
    <source>
        <dbReference type="ARBA" id="ARBA00022679"/>
    </source>
</evidence>
<sequence length="568" mass="62302">MSHTDARPSALDQLTRRLTEHAEVLFADDGERTARLVAGLIELAERYRPLLAGPRPAMDQATAYLIAYGDSFRRPGQRPLVTLADVVRHHLADTVSDVHLLPIFPWTSDDGFAVVDYRRIDPDLGDWEDVAALGRGYAVMLDFVANHTSASSTWFTGWLAGEERYRDYYVTPGGMDLTRVVRPRTTPLLTPFTRADGEEVAVWTTFGPDQVDVNAANVPTLLDLTDVLLGYLAAGATTIRLDAIGFLWKASGTTCLHHPATHAIIKMWRALVDEVAPGARLLTETNVPHADNVTYLGNGSDEAHMVYQFALPPLVLHTFLAGSSERLSRWAASLEDLGGQATWFNFLASHDGIGMRPVQGILEPSQAQALADRALERGGRANYATGPDGEQSVYELNIAYIDALVDPREAEDTALVVRRALAAHAILVSMVGVPAIYYHSMFGSGSDIEGMRESGINRRINRERLDADALAHEVETDPRRRGILEGIRHLLRVRARNAAFSPYSPQEVLDLGEEVFALRRGSGKDAVTVLVNVSRRDVALPALGGRDLLTGEQVDSLVLAPDQVVWLR</sequence>
<dbReference type="Proteomes" id="UP000224915">
    <property type="component" value="Unassembled WGS sequence"/>
</dbReference>
<name>A0A2A9D3G5_9MICO</name>
<proteinExistence type="inferred from homology"/>
<dbReference type="SUPFAM" id="SSF51445">
    <property type="entry name" value="(Trans)glycosidases"/>
    <property type="match status" value="1"/>
</dbReference>
<feature type="binding site" evidence="4">
    <location>
        <position position="109"/>
    </location>
    <ligand>
        <name>substrate</name>
    </ligand>
</feature>
<dbReference type="SMART" id="SM00642">
    <property type="entry name" value="Aamy"/>
    <property type="match status" value="1"/>
</dbReference>
<evidence type="ECO:0000259" key="5">
    <source>
        <dbReference type="SMART" id="SM00642"/>
    </source>
</evidence>
<dbReference type="OrthoDB" id="9805159at2"/>
<dbReference type="InterPro" id="IPR033746">
    <property type="entry name" value="GGa_phosphorylase"/>
</dbReference>
<dbReference type="PIRSF" id="PIRSF003059">
    <property type="entry name" value="Sucrose_phosphorylase"/>
    <property type="match status" value="1"/>
</dbReference>
<dbReference type="Gene3D" id="3.20.20.80">
    <property type="entry name" value="Glycosidases"/>
    <property type="match status" value="1"/>
</dbReference>
<keyword evidence="3" id="KW-0808">Transferase</keyword>
<dbReference type="InterPro" id="IPR016377">
    <property type="entry name" value="Sucrose_GGa_phosphorylase-rel"/>
</dbReference>
<dbReference type="InterPro" id="IPR006047">
    <property type="entry name" value="GH13_cat_dom"/>
</dbReference>
<feature type="domain" description="Glycosyl hydrolase family 13 catalytic" evidence="5">
    <location>
        <begin position="66"/>
        <end position="480"/>
    </location>
</feature>
<accession>A0A2A9D3G5</accession>
<evidence type="ECO:0000256" key="2">
    <source>
        <dbReference type="ARBA" id="ARBA00022676"/>
    </source>
</evidence>
<dbReference type="GO" id="GO:0016757">
    <property type="term" value="F:glycosyltransferase activity"/>
    <property type="evidence" value="ECO:0007669"/>
    <property type="project" value="UniProtKB-KW"/>
</dbReference>
<protein>
    <submittedName>
        <fullName evidence="6">Sucrose phosphorylase</fullName>
    </submittedName>
</protein>
<feature type="binding site" evidence="4">
    <location>
        <begin position="240"/>
        <end position="242"/>
    </location>
    <ligand>
        <name>substrate</name>
    </ligand>
</feature>
<dbReference type="InterPro" id="IPR017853">
    <property type="entry name" value="GH"/>
</dbReference>
<gene>
    <name evidence="6" type="ORF">ATL40_2410</name>
</gene>
<dbReference type="Gene3D" id="3.90.400.10">
    <property type="entry name" value="Oligo-1,6-glucosidase, Domain 2"/>
    <property type="match status" value="1"/>
</dbReference>
<feature type="binding site" evidence="4">
    <location>
        <position position="147"/>
    </location>
    <ligand>
        <name>substrate</name>
    </ligand>
</feature>
<reference evidence="6 7" key="1">
    <citation type="submission" date="2017-10" db="EMBL/GenBank/DDBJ databases">
        <title>Sequencing the genomes of 1000 actinobacteria strains.</title>
        <authorList>
            <person name="Klenk H.-P."/>
        </authorList>
    </citation>
    <scope>NUCLEOTIDE SEQUENCE [LARGE SCALE GENOMIC DNA]</scope>
    <source>
        <strain evidence="6 7">DSM 21801</strain>
    </source>
</reference>
<keyword evidence="2" id="KW-0328">Glycosyltransferase</keyword>
<evidence type="ECO:0000313" key="6">
    <source>
        <dbReference type="EMBL" id="PFG20795.1"/>
    </source>
</evidence>
<evidence type="ECO:0000256" key="1">
    <source>
        <dbReference type="ARBA" id="ARBA00008452"/>
    </source>
</evidence>
<dbReference type="CDD" id="cd11356">
    <property type="entry name" value="AmyAc_Sucrose_phosphorylase-like_1"/>
    <property type="match status" value="1"/>
</dbReference>
<dbReference type="PANTHER" id="PTHR38784">
    <property type="entry name" value="SUCROSE PHOSPHORYLASE"/>
    <property type="match status" value="1"/>
</dbReference>
<dbReference type="InterPro" id="IPR045857">
    <property type="entry name" value="O16G_dom_2"/>
</dbReference>